<feature type="transmembrane region" description="Helical" evidence="1">
    <location>
        <begin position="113"/>
        <end position="133"/>
    </location>
</feature>
<evidence type="ECO:0000313" key="3">
    <source>
        <dbReference type="Proteomes" id="UP000272490"/>
    </source>
</evidence>
<reference evidence="2 3" key="1">
    <citation type="submission" date="2018-11" db="EMBL/GenBank/DDBJ databases">
        <title>Genome sequencing of Lachnoanaerobaculum sp. KCOM 2030 (= ChDC B114).</title>
        <authorList>
            <person name="Kook J.-K."/>
            <person name="Park S.-N."/>
            <person name="Lim Y.K."/>
        </authorList>
    </citation>
    <scope>NUCLEOTIDE SEQUENCE [LARGE SCALE GENOMIC DNA]</scope>
    <source>
        <strain evidence="2 3">KCOM 2030</strain>
    </source>
</reference>
<feature type="transmembrane region" description="Helical" evidence="1">
    <location>
        <begin position="56"/>
        <end position="82"/>
    </location>
</feature>
<dbReference type="EMBL" id="RRCO01000003">
    <property type="protein sequence ID" value="RRJ25418.1"/>
    <property type="molecule type" value="Genomic_DNA"/>
</dbReference>
<dbReference type="Proteomes" id="UP000272490">
    <property type="component" value="Unassembled WGS sequence"/>
</dbReference>
<feature type="transmembrane region" description="Helical" evidence="1">
    <location>
        <begin position="139"/>
        <end position="158"/>
    </location>
</feature>
<evidence type="ECO:0000313" key="2">
    <source>
        <dbReference type="EMBL" id="RRJ25418.1"/>
    </source>
</evidence>
<protein>
    <submittedName>
        <fullName evidence="2">ABC transporter permease</fullName>
    </submittedName>
</protein>
<comment type="caution">
    <text evidence="2">The sequence shown here is derived from an EMBL/GenBank/DDBJ whole genome shotgun (WGS) entry which is preliminary data.</text>
</comment>
<sequence length="321" mass="35803">MLQLYVFRNSLKGFYAKYHSIIDKGIKYIILFTAMMLISINLGYQNKVSVIQVPIVLSVIGAFLPYMAGVLIVAVFLMINLFTASFELALLVGIILILTLFLYYGFGKRDSVLLILVPILFAAKIPYVIPLVVGLMGSAVSIVPITAGVLIYFTCMFARQNIGVLTNTQSVDITQRYSQAINGIFSNKTMLLFIIVFALTTFIVYMVHKQNMDYAWQIAIAAGAITILVGIFAGDFIFDISTPLLDFIIGLAISVIIAYVYNFFVFSVDYSRSEYAQFEDDDYYYFVKAVPKITITAADKKVQSFSTRGKKKNNKNNGGSE</sequence>
<feature type="transmembrane region" description="Helical" evidence="1">
    <location>
        <begin position="25"/>
        <end position="44"/>
    </location>
</feature>
<accession>A0A3P3QXG5</accession>
<dbReference type="AlphaFoldDB" id="A0A3P3QXG5"/>
<feature type="transmembrane region" description="Helical" evidence="1">
    <location>
        <begin position="214"/>
        <end position="237"/>
    </location>
</feature>
<proteinExistence type="predicted"/>
<gene>
    <name evidence="2" type="ORF">EHV10_07160</name>
</gene>
<feature type="transmembrane region" description="Helical" evidence="1">
    <location>
        <begin position="190"/>
        <end position="208"/>
    </location>
</feature>
<keyword evidence="1" id="KW-0472">Membrane</keyword>
<evidence type="ECO:0000256" key="1">
    <source>
        <dbReference type="SAM" id="Phobius"/>
    </source>
</evidence>
<keyword evidence="1" id="KW-1133">Transmembrane helix</keyword>
<name>A0A3P3QXG5_9FIRM</name>
<dbReference type="OrthoDB" id="1766220at2"/>
<feature type="transmembrane region" description="Helical" evidence="1">
    <location>
        <begin position="88"/>
        <end position="106"/>
    </location>
</feature>
<organism evidence="2 3">
    <name type="scientific">Lachnoanaerobaculum gingivalis</name>
    <dbReference type="NCBI Taxonomy" id="2490855"/>
    <lineage>
        <taxon>Bacteria</taxon>
        <taxon>Bacillati</taxon>
        <taxon>Bacillota</taxon>
        <taxon>Clostridia</taxon>
        <taxon>Lachnospirales</taxon>
        <taxon>Lachnospiraceae</taxon>
        <taxon>Lachnoanaerobaculum</taxon>
    </lineage>
</organism>
<feature type="transmembrane region" description="Helical" evidence="1">
    <location>
        <begin position="244"/>
        <end position="264"/>
    </location>
</feature>
<keyword evidence="3" id="KW-1185">Reference proteome</keyword>
<dbReference type="RefSeq" id="WP_128674056.1">
    <property type="nucleotide sequence ID" value="NZ_CAUQHB010000004.1"/>
</dbReference>
<keyword evidence="1" id="KW-0812">Transmembrane</keyword>